<accession>A0A1E3PZ00</accession>
<evidence type="ECO:0000256" key="6">
    <source>
        <dbReference type="SAM" id="MobiDB-lite"/>
    </source>
</evidence>
<feature type="transmembrane region" description="Helical" evidence="5">
    <location>
        <begin position="195"/>
        <end position="215"/>
    </location>
</feature>
<protein>
    <submittedName>
        <fullName evidence="7">Uncharacterized protein</fullName>
    </submittedName>
</protein>
<evidence type="ECO:0000256" key="3">
    <source>
        <dbReference type="ARBA" id="ARBA00022989"/>
    </source>
</evidence>
<gene>
    <name evidence="7" type="ORF">LIPSTDRAFT_74828</name>
</gene>
<evidence type="ECO:0000313" key="8">
    <source>
        <dbReference type="Proteomes" id="UP000094385"/>
    </source>
</evidence>
<keyword evidence="3 5" id="KW-1133">Transmembrane helix</keyword>
<comment type="similarity">
    <text evidence="5">Belongs to the BI1 family.</text>
</comment>
<feature type="transmembrane region" description="Helical" evidence="5">
    <location>
        <begin position="111"/>
        <end position="129"/>
    </location>
</feature>
<organism evidence="7 8">
    <name type="scientific">Lipomyces starkeyi NRRL Y-11557</name>
    <dbReference type="NCBI Taxonomy" id="675824"/>
    <lineage>
        <taxon>Eukaryota</taxon>
        <taxon>Fungi</taxon>
        <taxon>Dikarya</taxon>
        <taxon>Ascomycota</taxon>
        <taxon>Saccharomycotina</taxon>
        <taxon>Lipomycetes</taxon>
        <taxon>Lipomycetales</taxon>
        <taxon>Lipomycetaceae</taxon>
        <taxon>Lipomyces</taxon>
    </lineage>
</organism>
<keyword evidence="2 5" id="KW-0812">Transmembrane</keyword>
<dbReference type="PANTHER" id="PTHR23291">
    <property type="entry name" value="BAX INHIBITOR-RELATED"/>
    <property type="match status" value="1"/>
</dbReference>
<evidence type="ECO:0000256" key="5">
    <source>
        <dbReference type="RuleBase" id="RU004379"/>
    </source>
</evidence>
<dbReference type="CDD" id="cd10429">
    <property type="entry name" value="GAAP_like"/>
    <property type="match status" value="1"/>
</dbReference>
<feature type="transmembrane region" description="Helical" evidence="5">
    <location>
        <begin position="78"/>
        <end position="99"/>
    </location>
</feature>
<dbReference type="EMBL" id="KV454300">
    <property type="protein sequence ID" value="ODQ70518.1"/>
    <property type="molecule type" value="Genomic_DNA"/>
</dbReference>
<reference evidence="7 8" key="1">
    <citation type="journal article" date="2016" name="Proc. Natl. Acad. Sci. U.S.A.">
        <title>Comparative genomics of biotechnologically important yeasts.</title>
        <authorList>
            <person name="Riley R."/>
            <person name="Haridas S."/>
            <person name="Wolfe K.H."/>
            <person name="Lopes M.R."/>
            <person name="Hittinger C.T."/>
            <person name="Goeker M."/>
            <person name="Salamov A.A."/>
            <person name="Wisecaver J.H."/>
            <person name="Long T.M."/>
            <person name="Calvey C.H."/>
            <person name="Aerts A.L."/>
            <person name="Barry K.W."/>
            <person name="Choi C."/>
            <person name="Clum A."/>
            <person name="Coughlan A.Y."/>
            <person name="Deshpande S."/>
            <person name="Douglass A.P."/>
            <person name="Hanson S.J."/>
            <person name="Klenk H.-P."/>
            <person name="LaButti K.M."/>
            <person name="Lapidus A."/>
            <person name="Lindquist E.A."/>
            <person name="Lipzen A.M."/>
            <person name="Meier-Kolthoff J.P."/>
            <person name="Ohm R.A."/>
            <person name="Otillar R.P."/>
            <person name="Pangilinan J.L."/>
            <person name="Peng Y."/>
            <person name="Rokas A."/>
            <person name="Rosa C.A."/>
            <person name="Scheuner C."/>
            <person name="Sibirny A.A."/>
            <person name="Slot J.C."/>
            <person name="Stielow J.B."/>
            <person name="Sun H."/>
            <person name="Kurtzman C.P."/>
            <person name="Blackwell M."/>
            <person name="Grigoriev I.V."/>
            <person name="Jeffries T.W."/>
        </authorList>
    </citation>
    <scope>NUCLEOTIDE SEQUENCE [LARGE SCALE GENOMIC DNA]</scope>
    <source>
        <strain evidence="7 8">NRRL Y-11557</strain>
    </source>
</reference>
<comment type="subcellular location">
    <subcellularLocation>
        <location evidence="1">Membrane</location>
        <topology evidence="1">Multi-pass membrane protein</topology>
    </subcellularLocation>
</comment>
<dbReference type="GO" id="GO:0030968">
    <property type="term" value="P:endoplasmic reticulum unfolded protein response"/>
    <property type="evidence" value="ECO:0007669"/>
    <property type="project" value="EnsemblFungi"/>
</dbReference>
<evidence type="ECO:0000256" key="1">
    <source>
        <dbReference type="ARBA" id="ARBA00004141"/>
    </source>
</evidence>
<feature type="region of interest" description="Disordered" evidence="6">
    <location>
        <begin position="1"/>
        <end position="52"/>
    </location>
</feature>
<dbReference type="AlphaFoldDB" id="A0A1E3PZ00"/>
<dbReference type="GO" id="GO:0005783">
    <property type="term" value="C:endoplasmic reticulum"/>
    <property type="evidence" value="ECO:0007669"/>
    <property type="project" value="EnsemblFungi"/>
</dbReference>
<dbReference type="Proteomes" id="UP000094385">
    <property type="component" value="Unassembled WGS sequence"/>
</dbReference>
<keyword evidence="8" id="KW-1185">Reference proteome</keyword>
<evidence type="ECO:0000256" key="2">
    <source>
        <dbReference type="ARBA" id="ARBA00022692"/>
    </source>
</evidence>
<dbReference type="Pfam" id="PF01027">
    <property type="entry name" value="Bax1-I"/>
    <property type="match status" value="1"/>
</dbReference>
<feature type="transmembrane region" description="Helical" evidence="5">
    <location>
        <begin position="253"/>
        <end position="273"/>
    </location>
</feature>
<evidence type="ECO:0000256" key="4">
    <source>
        <dbReference type="ARBA" id="ARBA00023136"/>
    </source>
</evidence>
<dbReference type="GO" id="GO:0005739">
    <property type="term" value="C:mitochondrion"/>
    <property type="evidence" value="ECO:0007669"/>
    <property type="project" value="EnsemblFungi"/>
</dbReference>
<feature type="transmembrane region" description="Helical" evidence="5">
    <location>
        <begin position="163"/>
        <end position="183"/>
    </location>
</feature>
<evidence type="ECO:0000313" key="7">
    <source>
        <dbReference type="EMBL" id="ODQ70518.1"/>
    </source>
</evidence>
<sequence>MAASDPVPSYTTAPPSYHTADAPSRGSPSAPLLEPHGSPSRADATRGAPDSDLPDDFKYSTSVAACSVSIRNAFVRKVYTILTLQLLSTGGLSVLFMFNRAIRYWVDTHPSMMWVSLIGSIVLLLLTFWKRKSYPVNLFFLGGFTLLEGYSVATITTFYNTRIVVEALLITLLVFVGLTVFAMQTKYDFIGWMPYLGAALWVLIGFGFIAMFFPYNSTSELLFGGLGALVFCGYVLIDTQLIMKHFHPEEEIAASVTLYLDFINLFLYILRILNATQNNQN</sequence>
<dbReference type="GO" id="GO:0000324">
    <property type="term" value="C:fungal-type vacuole"/>
    <property type="evidence" value="ECO:0007669"/>
    <property type="project" value="EnsemblFungi"/>
</dbReference>
<feature type="transmembrane region" description="Helical" evidence="5">
    <location>
        <begin position="136"/>
        <end position="157"/>
    </location>
</feature>
<dbReference type="GO" id="GO:0016020">
    <property type="term" value="C:membrane"/>
    <property type="evidence" value="ECO:0007669"/>
    <property type="project" value="UniProtKB-SubCell"/>
</dbReference>
<dbReference type="OrthoDB" id="7933078at2759"/>
<dbReference type="InterPro" id="IPR006214">
    <property type="entry name" value="Bax_inhibitor_1-related"/>
</dbReference>
<proteinExistence type="inferred from homology"/>
<dbReference type="PANTHER" id="PTHR23291:SF50">
    <property type="entry name" value="PROTEIN LIFEGUARD 4"/>
    <property type="match status" value="1"/>
</dbReference>
<feature type="transmembrane region" description="Helical" evidence="5">
    <location>
        <begin position="221"/>
        <end position="241"/>
    </location>
</feature>
<keyword evidence="4 5" id="KW-0472">Membrane</keyword>
<dbReference type="STRING" id="675824.A0A1E3PZ00"/>
<name>A0A1E3PZ00_LIPST</name>
<dbReference type="GO" id="GO:0006915">
    <property type="term" value="P:apoptotic process"/>
    <property type="evidence" value="ECO:0007669"/>
    <property type="project" value="EnsemblFungi"/>
</dbReference>
<dbReference type="GO" id="GO:0019722">
    <property type="term" value="P:calcium-mediated signaling"/>
    <property type="evidence" value="ECO:0007669"/>
    <property type="project" value="EnsemblFungi"/>
</dbReference>